<evidence type="ECO:0000256" key="3">
    <source>
        <dbReference type="ARBA" id="ARBA00022827"/>
    </source>
</evidence>
<keyword evidence="2" id="KW-0285">Flavoprotein</keyword>
<comment type="caution">
    <text evidence="8">The sequence shown here is derived from an EMBL/GenBank/DDBJ whole genome shotgun (WGS) entry which is preliminary data.</text>
</comment>
<dbReference type="SUPFAM" id="SSF54373">
    <property type="entry name" value="FAD-linked reductases, C-terminal domain"/>
    <property type="match status" value="1"/>
</dbReference>
<dbReference type="InterPro" id="IPR002937">
    <property type="entry name" value="Amino_oxidase"/>
</dbReference>
<dbReference type="InterPro" id="IPR036188">
    <property type="entry name" value="FAD/NAD-bd_sf"/>
</dbReference>
<dbReference type="EMBL" id="JACICC010000003">
    <property type="protein sequence ID" value="MBB3809672.1"/>
    <property type="molecule type" value="Genomic_DNA"/>
</dbReference>
<gene>
    <name evidence="8" type="ORF">FHS81_001754</name>
</gene>
<comment type="pathway">
    <text evidence="6">Porphyrin-containing compound metabolism.</text>
</comment>
<evidence type="ECO:0000313" key="9">
    <source>
        <dbReference type="Proteomes" id="UP000537592"/>
    </source>
</evidence>
<dbReference type="GO" id="GO:0004729">
    <property type="term" value="F:oxygen-dependent protoporphyrinogen oxidase activity"/>
    <property type="evidence" value="ECO:0007669"/>
    <property type="project" value="UniProtKB-EC"/>
</dbReference>
<evidence type="ECO:0000256" key="4">
    <source>
        <dbReference type="ARBA" id="ARBA00023002"/>
    </source>
</evidence>
<dbReference type="Proteomes" id="UP000537592">
    <property type="component" value="Unassembled WGS sequence"/>
</dbReference>
<dbReference type="SUPFAM" id="SSF51905">
    <property type="entry name" value="FAD/NAD(P)-binding domain"/>
    <property type="match status" value="1"/>
</dbReference>
<dbReference type="InterPro" id="IPR004572">
    <property type="entry name" value="Protoporphyrinogen_oxidase"/>
</dbReference>
<dbReference type="GO" id="GO:0006783">
    <property type="term" value="P:heme biosynthetic process"/>
    <property type="evidence" value="ECO:0007669"/>
    <property type="project" value="UniProtKB-KW"/>
</dbReference>
<evidence type="ECO:0000256" key="5">
    <source>
        <dbReference type="ARBA" id="ARBA00023133"/>
    </source>
</evidence>
<dbReference type="InterPro" id="IPR050464">
    <property type="entry name" value="Zeta_carotene_desat/Oxidored"/>
</dbReference>
<keyword evidence="9" id="KW-1185">Reference proteome</keyword>
<protein>
    <submittedName>
        <fullName evidence="8">Oxygen-dependent protoporphyrinogen oxidase</fullName>
        <ecNumber evidence="8">1.3.3.4</ecNumber>
    </submittedName>
</protein>
<dbReference type="PANTHER" id="PTHR42923">
    <property type="entry name" value="PROTOPORPHYRINOGEN OXIDASE"/>
    <property type="match status" value="1"/>
</dbReference>
<dbReference type="RefSeq" id="WP_183751934.1">
    <property type="nucleotide sequence ID" value="NZ_JACICC010000003.1"/>
</dbReference>
<dbReference type="PANTHER" id="PTHR42923:SF3">
    <property type="entry name" value="PROTOPORPHYRINOGEN OXIDASE"/>
    <property type="match status" value="1"/>
</dbReference>
<name>A0A7W5Z4P6_9HYPH</name>
<dbReference type="EC" id="1.3.3.4" evidence="8"/>
<feature type="domain" description="Amine oxidase" evidence="7">
    <location>
        <begin position="21"/>
        <end position="463"/>
    </location>
</feature>
<keyword evidence="3" id="KW-0274">FAD</keyword>
<accession>A0A7W5Z4P6</accession>
<dbReference type="Pfam" id="PF01593">
    <property type="entry name" value="Amino_oxidase"/>
    <property type="match status" value="1"/>
</dbReference>
<keyword evidence="4 8" id="KW-0560">Oxidoreductase</keyword>
<organism evidence="8 9">
    <name type="scientific">Pseudochelatococcus contaminans</name>
    <dbReference type="NCBI Taxonomy" id="1538103"/>
    <lineage>
        <taxon>Bacteria</taxon>
        <taxon>Pseudomonadati</taxon>
        <taxon>Pseudomonadota</taxon>
        <taxon>Alphaproteobacteria</taxon>
        <taxon>Hyphomicrobiales</taxon>
        <taxon>Chelatococcaceae</taxon>
        <taxon>Pseudochelatococcus</taxon>
    </lineage>
</organism>
<proteinExistence type="predicted"/>
<evidence type="ECO:0000256" key="6">
    <source>
        <dbReference type="ARBA" id="ARBA00023444"/>
    </source>
</evidence>
<evidence type="ECO:0000259" key="7">
    <source>
        <dbReference type="Pfam" id="PF01593"/>
    </source>
</evidence>
<reference evidence="8 9" key="1">
    <citation type="submission" date="2020-08" db="EMBL/GenBank/DDBJ databases">
        <title>Genomic Encyclopedia of Type Strains, Phase IV (KMG-IV): sequencing the most valuable type-strain genomes for metagenomic binning, comparative biology and taxonomic classification.</title>
        <authorList>
            <person name="Goeker M."/>
        </authorList>
    </citation>
    <scope>NUCLEOTIDE SEQUENCE [LARGE SCALE GENOMIC DNA]</scope>
    <source>
        <strain evidence="8 9">DSM 28760</strain>
    </source>
</reference>
<dbReference type="NCBIfam" id="TIGR00562">
    <property type="entry name" value="proto_IX_ox"/>
    <property type="match status" value="1"/>
</dbReference>
<sequence length="479" mass="51375">MTVTHEHTGGCVDILIVGGGISGLSAADALVEAGRDVAVLEAGDHPGGVIGSERDGGWLVETGPNTLLVKPALHALLSRIGLDGEAVFADKLNAKRYVLLNGHMRALPSGPVGALTSPLVAPVLPRLLAEPWTRRGDAVDESIAAFVQRRLGRHMADVLVDAFVSGIYAGDPSRLSLRAAFPRLYALEQQHGSLVRGALAAMQRARRDKAHKPALPKQWRRGLISFPDGLQALPQRLAERLRTNGATYCPGSPTVEIGRDGPDWLVRDGQGRVWRASHLVLATPAPVSASLLRHTDDALADMLGRIVYAPIAAVALGFAANAVRHPLDGFGLLLPRREGRRTLGALFSSSLFPGRAPDGHRLISAFIGGRRDPDAVLLDDDELAAQVQRDLGDLLGLSSPPVWRKIRRWQAAIPQYEIGHCDLLAQINSRLAHHPHLSLLGNWRDGISVGDCLENGRKLAESLLTSEKRHAQPAAVTHA</sequence>
<dbReference type="Gene3D" id="3.50.50.60">
    <property type="entry name" value="FAD/NAD(P)-binding domain"/>
    <property type="match status" value="1"/>
</dbReference>
<keyword evidence="5" id="KW-0350">Heme biosynthesis</keyword>
<evidence type="ECO:0000256" key="1">
    <source>
        <dbReference type="ARBA" id="ARBA00001974"/>
    </source>
</evidence>
<comment type="cofactor">
    <cofactor evidence="1">
        <name>FAD</name>
        <dbReference type="ChEBI" id="CHEBI:57692"/>
    </cofactor>
</comment>
<evidence type="ECO:0000256" key="2">
    <source>
        <dbReference type="ARBA" id="ARBA00022630"/>
    </source>
</evidence>
<dbReference type="AlphaFoldDB" id="A0A7W5Z4P6"/>
<evidence type="ECO:0000313" key="8">
    <source>
        <dbReference type="EMBL" id="MBB3809672.1"/>
    </source>
</evidence>